<keyword evidence="3" id="KW-1185">Reference proteome</keyword>
<evidence type="ECO:0000313" key="3">
    <source>
        <dbReference type="Proteomes" id="UP001189429"/>
    </source>
</evidence>
<accession>A0ABN9WCI5</accession>
<evidence type="ECO:0000256" key="1">
    <source>
        <dbReference type="SAM" id="MobiDB-lite"/>
    </source>
</evidence>
<feature type="region of interest" description="Disordered" evidence="1">
    <location>
        <begin position="424"/>
        <end position="449"/>
    </location>
</feature>
<comment type="caution">
    <text evidence="2">The sequence shown here is derived from an EMBL/GenBank/DDBJ whole genome shotgun (WGS) entry which is preliminary data.</text>
</comment>
<dbReference type="EMBL" id="CAUYUJ010018496">
    <property type="protein sequence ID" value="CAK0884029.1"/>
    <property type="molecule type" value="Genomic_DNA"/>
</dbReference>
<feature type="compositionally biased region" description="Polar residues" evidence="1">
    <location>
        <begin position="425"/>
        <end position="442"/>
    </location>
</feature>
<dbReference type="Proteomes" id="UP001189429">
    <property type="component" value="Unassembled WGS sequence"/>
</dbReference>
<evidence type="ECO:0000313" key="2">
    <source>
        <dbReference type="EMBL" id="CAK0884029.1"/>
    </source>
</evidence>
<proteinExistence type="predicted"/>
<gene>
    <name evidence="2" type="ORF">PCOR1329_LOCUS66087</name>
</gene>
<feature type="region of interest" description="Disordered" evidence="1">
    <location>
        <begin position="580"/>
        <end position="664"/>
    </location>
</feature>
<protein>
    <recommendedName>
        <fullName evidence="4">DNA (cytosine-5-)-methyltransferase</fullName>
    </recommendedName>
</protein>
<name>A0ABN9WCI5_9DINO</name>
<evidence type="ECO:0008006" key="4">
    <source>
        <dbReference type="Google" id="ProtNLM"/>
    </source>
</evidence>
<sequence>MAPPRRRVPDTPVEDDWETAAMDILKPESRGEILKVWLPCCGLCTGLMVLKKLNMEVEEMSFDIDKHVENQVIFEHGSSDGVFIGPTSGNICSYHPDQLHDIDVAICTPPCPDSAGTIDWDDPHCCALCMVLANIKFATKKISNFCAFVIELKPELCEFQDDSDPPLEEIMRWLTDNVAGGWSLWCDKFFETQGPLTRASEVTIEKPRMREFLNESEAPHWMNPRRQELTEETLRKEKNLQVYKAALEAISHDMPNLWLLGIQPRGHNYDRFLTPEERCSLMGYDLNVRTRVEKESEVRLLSDDTALNQLGLLGADGELAKYVILPLITVFPICLTVIIITQRFHMPEDGQDLDRPPGKLVHTGIVIIGFNRSRPQRASAELARVFGSIATTKEQAIQQCVGNKDLGFTSWGSRLNQDIGYPQLQRATDSGSSNGRTASPDGSGSGREDDIRARTVAADFAGPEWTDGDATNDDREVQCNERVREALEIIASGMRGSSEAISAPPGLPVPAQLGADPAAVSREETQTAKKTLSQKVAEMKARQRSLADAPAAEDEVTRVRPVPVQLLSVRQRAIEAFEAAERAAKQTDAPARPARPELLSSEPPAPAPPTAGAEAALGRHPSARRREGAPPRSILSRAPDAPLEPPGDGGLPPLQDNGIEMDDA</sequence>
<reference evidence="2" key="1">
    <citation type="submission" date="2023-10" db="EMBL/GenBank/DDBJ databases">
        <authorList>
            <person name="Chen Y."/>
            <person name="Shah S."/>
            <person name="Dougan E. K."/>
            <person name="Thang M."/>
            <person name="Chan C."/>
        </authorList>
    </citation>
    <scope>NUCLEOTIDE SEQUENCE [LARGE SCALE GENOMIC DNA]</scope>
</reference>
<organism evidence="2 3">
    <name type="scientific">Prorocentrum cordatum</name>
    <dbReference type="NCBI Taxonomy" id="2364126"/>
    <lineage>
        <taxon>Eukaryota</taxon>
        <taxon>Sar</taxon>
        <taxon>Alveolata</taxon>
        <taxon>Dinophyceae</taxon>
        <taxon>Prorocentrales</taxon>
        <taxon>Prorocentraceae</taxon>
        <taxon>Prorocentrum</taxon>
    </lineage>
</organism>